<protein>
    <submittedName>
        <fullName evidence="1">Uncharacterized protein</fullName>
    </submittedName>
</protein>
<proteinExistence type="predicted"/>
<accession>A0A8C5WWK1</accession>
<sequence length="86" mass="10416">IRKSNKLMTLIVEIKYKRHWTFGLYNYQGRGGKKGAAYRMGELFAEMRLDLQNMKEMMKISLEMCSNILQKLEIMIQRNRWRKSIR</sequence>
<evidence type="ECO:0000313" key="1">
    <source>
        <dbReference type="Ensembl" id="ENSLLTP00000018897.1"/>
    </source>
</evidence>
<dbReference type="Ensembl" id="ENSLLTT00000019598.1">
    <property type="protein sequence ID" value="ENSLLTP00000018897.1"/>
    <property type="gene ID" value="ENSLLTG00000014258.1"/>
</dbReference>
<reference evidence="1" key="1">
    <citation type="submission" date="2025-08" db="UniProtKB">
        <authorList>
            <consortium name="Ensembl"/>
        </authorList>
    </citation>
    <scope>IDENTIFICATION</scope>
</reference>
<organism evidence="1 2">
    <name type="scientific">Laticauda laticaudata</name>
    <name type="common">Blue-ringed sea krait</name>
    <name type="synonym">Blue-lipped sea krait</name>
    <dbReference type="NCBI Taxonomy" id="8630"/>
    <lineage>
        <taxon>Eukaryota</taxon>
        <taxon>Metazoa</taxon>
        <taxon>Chordata</taxon>
        <taxon>Craniata</taxon>
        <taxon>Vertebrata</taxon>
        <taxon>Euteleostomi</taxon>
        <taxon>Lepidosauria</taxon>
        <taxon>Squamata</taxon>
        <taxon>Bifurcata</taxon>
        <taxon>Unidentata</taxon>
        <taxon>Episquamata</taxon>
        <taxon>Toxicofera</taxon>
        <taxon>Serpentes</taxon>
        <taxon>Colubroidea</taxon>
        <taxon>Elapidae</taxon>
        <taxon>Laticaudinae</taxon>
        <taxon>Laticauda</taxon>
    </lineage>
</organism>
<dbReference type="Proteomes" id="UP000694406">
    <property type="component" value="Unplaced"/>
</dbReference>
<dbReference type="AlphaFoldDB" id="A0A8C5WWK1"/>
<reference evidence="1" key="2">
    <citation type="submission" date="2025-09" db="UniProtKB">
        <authorList>
            <consortium name="Ensembl"/>
        </authorList>
    </citation>
    <scope>IDENTIFICATION</scope>
</reference>
<keyword evidence="2" id="KW-1185">Reference proteome</keyword>
<evidence type="ECO:0000313" key="2">
    <source>
        <dbReference type="Proteomes" id="UP000694406"/>
    </source>
</evidence>
<name>A0A8C5WWK1_LATLA</name>